<comment type="subcellular location">
    <subcellularLocation>
        <location evidence="2">Cell membrane</location>
        <topology evidence="2">Multi-pass membrane protein</topology>
    </subcellularLocation>
</comment>
<dbReference type="SUPFAM" id="SSF81342">
    <property type="entry name" value="Transmembrane di-heme cytochromes"/>
    <property type="match status" value="1"/>
</dbReference>
<feature type="transmembrane region" description="Helical" evidence="13">
    <location>
        <begin position="53"/>
        <end position="70"/>
    </location>
</feature>
<keyword evidence="3" id="KW-0813">Transport</keyword>
<sequence length="200" mass="22249">MLRNRDNAYGLIAILFHWTIAALFVGQILLGLATQWVASLALQFTLIQWHKSFGFLILGLAALRLFWALASRRPARPRDFSRTEWLAAKLVQASLYVLMLAVPLAGWALVSTSTLGVPTFAFNMFVIPHLPLARSEAAEHFWRDVHEWLAYGTALVAAGHMLAALRHHFWLGDGILKRMLQPGAESPNRGTVKGQKAAGR</sequence>
<comment type="cofactor">
    <cofactor evidence="1">
        <name>heme b</name>
        <dbReference type="ChEBI" id="CHEBI:60344"/>
    </cofactor>
</comment>
<evidence type="ECO:0000259" key="14">
    <source>
        <dbReference type="Pfam" id="PF01292"/>
    </source>
</evidence>
<evidence type="ECO:0000313" key="16">
    <source>
        <dbReference type="Proteomes" id="UP000481252"/>
    </source>
</evidence>
<evidence type="ECO:0000256" key="2">
    <source>
        <dbReference type="ARBA" id="ARBA00004651"/>
    </source>
</evidence>
<dbReference type="GO" id="GO:0009055">
    <property type="term" value="F:electron transfer activity"/>
    <property type="evidence" value="ECO:0007669"/>
    <property type="project" value="InterPro"/>
</dbReference>
<dbReference type="AlphaFoldDB" id="A0A7C9RB04"/>
<dbReference type="RefSeq" id="WP_165120501.1">
    <property type="nucleotide sequence ID" value="NZ_JAAKZG010000013.1"/>
</dbReference>
<dbReference type="Proteomes" id="UP000481252">
    <property type="component" value="Unassembled WGS sequence"/>
</dbReference>
<proteinExistence type="inferred from homology"/>
<feature type="transmembrane region" description="Helical" evidence="13">
    <location>
        <begin position="148"/>
        <end position="169"/>
    </location>
</feature>
<protein>
    <submittedName>
        <fullName evidence="15">Cytochrome b</fullName>
    </submittedName>
</protein>
<keyword evidence="11 13" id="KW-0472">Membrane</keyword>
<evidence type="ECO:0000256" key="6">
    <source>
        <dbReference type="ARBA" id="ARBA00022692"/>
    </source>
</evidence>
<evidence type="ECO:0000313" key="15">
    <source>
        <dbReference type="EMBL" id="NGN44099.1"/>
    </source>
</evidence>
<keyword evidence="7" id="KW-0479">Metal-binding</keyword>
<gene>
    <name evidence="15" type="ORF">G6N74_23815</name>
</gene>
<keyword evidence="4" id="KW-1003">Cell membrane</keyword>
<dbReference type="GO" id="GO:0020037">
    <property type="term" value="F:heme binding"/>
    <property type="evidence" value="ECO:0007669"/>
    <property type="project" value="TreeGrafter"/>
</dbReference>
<dbReference type="GO" id="GO:0005886">
    <property type="term" value="C:plasma membrane"/>
    <property type="evidence" value="ECO:0007669"/>
    <property type="project" value="UniProtKB-SubCell"/>
</dbReference>
<dbReference type="Gene3D" id="1.20.950.20">
    <property type="entry name" value="Transmembrane di-heme cytochromes, Chain C"/>
    <property type="match status" value="1"/>
</dbReference>
<name>A0A7C9RB04_9HYPH</name>
<dbReference type="EMBL" id="JAAKZG010000013">
    <property type="protein sequence ID" value="NGN44099.1"/>
    <property type="molecule type" value="Genomic_DNA"/>
</dbReference>
<evidence type="ECO:0000256" key="1">
    <source>
        <dbReference type="ARBA" id="ARBA00001970"/>
    </source>
</evidence>
<keyword evidence="6 13" id="KW-0812">Transmembrane</keyword>
<organism evidence="15 16">
    <name type="scientific">Mesorhizobium zhangyense</name>
    <dbReference type="NCBI Taxonomy" id="1776730"/>
    <lineage>
        <taxon>Bacteria</taxon>
        <taxon>Pseudomonadati</taxon>
        <taxon>Pseudomonadota</taxon>
        <taxon>Alphaproteobacteria</taxon>
        <taxon>Hyphomicrobiales</taxon>
        <taxon>Phyllobacteriaceae</taxon>
        <taxon>Mesorhizobium</taxon>
    </lineage>
</organism>
<evidence type="ECO:0000256" key="9">
    <source>
        <dbReference type="ARBA" id="ARBA00022989"/>
    </source>
</evidence>
<evidence type="ECO:0000256" key="11">
    <source>
        <dbReference type="ARBA" id="ARBA00023136"/>
    </source>
</evidence>
<evidence type="ECO:0000256" key="5">
    <source>
        <dbReference type="ARBA" id="ARBA00022617"/>
    </source>
</evidence>
<dbReference type="GO" id="GO:0046872">
    <property type="term" value="F:metal ion binding"/>
    <property type="evidence" value="ECO:0007669"/>
    <property type="project" value="UniProtKB-KW"/>
</dbReference>
<comment type="caution">
    <text evidence="15">The sequence shown here is derived from an EMBL/GenBank/DDBJ whole genome shotgun (WGS) entry which is preliminary data.</text>
</comment>
<reference evidence="15 16" key="1">
    <citation type="submission" date="2020-02" db="EMBL/GenBank/DDBJ databases">
        <title>Genome sequence of the type strain CGMCC 1.15528 of Mesorhizobium zhangyense.</title>
        <authorList>
            <person name="Gao J."/>
            <person name="Sun J."/>
        </authorList>
    </citation>
    <scope>NUCLEOTIDE SEQUENCE [LARGE SCALE GENOMIC DNA]</scope>
    <source>
        <strain evidence="15 16">CGMCC 1.15528</strain>
    </source>
</reference>
<evidence type="ECO:0000256" key="13">
    <source>
        <dbReference type="SAM" id="Phobius"/>
    </source>
</evidence>
<evidence type="ECO:0000256" key="12">
    <source>
        <dbReference type="ARBA" id="ARBA00037975"/>
    </source>
</evidence>
<keyword evidence="9 13" id="KW-1133">Transmembrane helix</keyword>
<comment type="similarity">
    <text evidence="12">Belongs to the cytochrome b561 family.</text>
</comment>
<feature type="transmembrane region" description="Helical" evidence="13">
    <location>
        <begin position="12"/>
        <end position="33"/>
    </location>
</feature>
<keyword evidence="16" id="KW-1185">Reference proteome</keyword>
<accession>A0A7C9RB04</accession>
<evidence type="ECO:0000256" key="7">
    <source>
        <dbReference type="ARBA" id="ARBA00022723"/>
    </source>
</evidence>
<evidence type="ECO:0000256" key="4">
    <source>
        <dbReference type="ARBA" id="ARBA00022475"/>
    </source>
</evidence>
<feature type="transmembrane region" description="Helical" evidence="13">
    <location>
        <begin position="90"/>
        <end position="110"/>
    </location>
</feature>
<dbReference type="Pfam" id="PF01292">
    <property type="entry name" value="Ni_hydr_CYTB"/>
    <property type="match status" value="1"/>
</dbReference>
<feature type="domain" description="Cytochrome b561 bacterial/Ni-hydrogenase" evidence="14">
    <location>
        <begin position="9"/>
        <end position="180"/>
    </location>
</feature>
<dbReference type="PANTHER" id="PTHR30529">
    <property type="entry name" value="CYTOCHROME B561"/>
    <property type="match status" value="1"/>
</dbReference>
<keyword evidence="10" id="KW-0408">Iron</keyword>
<keyword evidence="8" id="KW-0249">Electron transport</keyword>
<dbReference type="InterPro" id="IPR052168">
    <property type="entry name" value="Cytochrome_b561_oxidase"/>
</dbReference>
<evidence type="ECO:0000256" key="3">
    <source>
        <dbReference type="ARBA" id="ARBA00022448"/>
    </source>
</evidence>
<evidence type="ECO:0000256" key="8">
    <source>
        <dbReference type="ARBA" id="ARBA00022982"/>
    </source>
</evidence>
<dbReference type="InterPro" id="IPR016174">
    <property type="entry name" value="Di-haem_cyt_TM"/>
</dbReference>
<keyword evidence="5" id="KW-0349">Heme</keyword>
<dbReference type="PANTHER" id="PTHR30529:SF1">
    <property type="entry name" value="CYTOCHROME B561 HOMOLOG 2"/>
    <property type="match status" value="1"/>
</dbReference>
<dbReference type="InterPro" id="IPR011577">
    <property type="entry name" value="Cyt_b561_bac/Ni-Hgenase"/>
</dbReference>
<dbReference type="GO" id="GO:0022904">
    <property type="term" value="P:respiratory electron transport chain"/>
    <property type="evidence" value="ECO:0007669"/>
    <property type="project" value="InterPro"/>
</dbReference>
<evidence type="ECO:0000256" key="10">
    <source>
        <dbReference type="ARBA" id="ARBA00023004"/>
    </source>
</evidence>